<evidence type="ECO:0000256" key="1">
    <source>
        <dbReference type="ARBA" id="ARBA00001946"/>
    </source>
</evidence>
<dbReference type="AlphaFoldDB" id="A0A1Q9AMJ8"/>
<dbReference type="GO" id="GO:0009236">
    <property type="term" value="P:cobalamin biosynthetic process"/>
    <property type="evidence" value="ECO:0007669"/>
    <property type="project" value="UniProtKB-UniRule"/>
</dbReference>
<dbReference type="OrthoDB" id="9764035at2"/>
<evidence type="ECO:0000256" key="2">
    <source>
        <dbReference type="ARBA" id="ARBA00006205"/>
    </source>
</evidence>
<dbReference type="HAMAP" id="MF_00027">
    <property type="entry name" value="CobB_CbiA"/>
    <property type="match status" value="1"/>
</dbReference>
<dbReference type="NCBIfam" id="NF002204">
    <property type="entry name" value="PRK01077.1"/>
    <property type="match status" value="1"/>
</dbReference>
<dbReference type="RefSeq" id="WP_075633627.1">
    <property type="nucleotide sequence ID" value="NZ_MKIO01000021.1"/>
</dbReference>
<keyword evidence="5 9" id="KW-0547">Nucleotide-binding</keyword>
<dbReference type="SUPFAM" id="SSF52540">
    <property type="entry name" value="P-loop containing nucleoside triphosphate hydrolases"/>
    <property type="match status" value="1"/>
</dbReference>
<dbReference type="InterPro" id="IPR011698">
    <property type="entry name" value="GATase_3"/>
</dbReference>
<keyword evidence="4 9" id="KW-0436">Ligase</keyword>
<sequence length="455" mass="47770">MSGLLIAAPSSGSGKTTVTLGLLRALRQRGVALAPGKAGPDYIDPAFHAAASGTLCLNFDPWAMRPALLRSNADRHAAGGRTLVIEAMMGLHDAAMDGRGSPADLAALLDLTVVFVVDCGRMAQSVAALVMGYSGFRQDLRFGGVILNRVGSDKHAAMLTGALDAAGVRVLGCLRTDPALRLPERHLGLVQAGEQADLDAFIDHAAQRVAEGCDLQSILALAAGGREAATPVAGLAPPGQHVAVARDLAFAFSYPHLLEDWRRQGAELSFFSPLADEGPEARADAVYLPGGYPELHALRLSGNGAFHAGMAAAKVRGARIFGECGGYMVLGEAIVDAQGVSHPMLGLLPVVTSFAQRRRHLGYRRLQPVDDSFFEGALMAHEFHYASIVSEGSAERLFLAQDASGQPIGPVGLRRDRVAGSFMHLIDRREEEGLAAAAPAFGHMTFGEMTPGGMA</sequence>
<keyword evidence="6 9" id="KW-0067">ATP-binding</keyword>
<evidence type="ECO:0000313" key="13">
    <source>
        <dbReference type="Proteomes" id="UP000186143"/>
    </source>
</evidence>
<dbReference type="PANTHER" id="PTHR43873:SF1">
    <property type="entry name" value="COBYRINATE A,C-DIAMIDE SYNTHASE"/>
    <property type="match status" value="1"/>
</dbReference>
<dbReference type="EC" id="6.3.5.9" evidence="9"/>
<evidence type="ECO:0000256" key="4">
    <source>
        <dbReference type="ARBA" id="ARBA00022598"/>
    </source>
</evidence>
<dbReference type="InterPro" id="IPR004484">
    <property type="entry name" value="CbiA/CobB_synth"/>
</dbReference>
<dbReference type="PANTHER" id="PTHR43873">
    <property type="entry name" value="COBYRINATE A,C-DIAMIDE SYNTHASE"/>
    <property type="match status" value="1"/>
</dbReference>
<dbReference type="InterPro" id="IPR002586">
    <property type="entry name" value="CobQ/CobB/MinD/ParA_Nub-bd_dom"/>
</dbReference>
<dbReference type="EMBL" id="MKIO01000021">
    <property type="protein sequence ID" value="OLP56611.1"/>
    <property type="molecule type" value="Genomic_DNA"/>
</dbReference>
<accession>A0A1Q9AMJ8</accession>
<dbReference type="Pfam" id="PF07685">
    <property type="entry name" value="GATase_3"/>
    <property type="match status" value="1"/>
</dbReference>
<comment type="cofactor">
    <cofactor evidence="1 9">
        <name>Mg(2+)</name>
        <dbReference type="ChEBI" id="CHEBI:18420"/>
    </cofactor>
</comment>
<keyword evidence="8 9" id="KW-0315">Glutamine amidotransferase</keyword>
<comment type="miscellaneous">
    <text evidence="9">The a and c carboxylates of hydrogenobyrinate are activated for nucleophilic attack via formation of a phosphorylated intermediate by ATP. CobB catalyzes first the amidation of the c-carboxylate, and then that of the a-carboxylate.</text>
</comment>
<protein>
    <recommendedName>
        <fullName evidence="9">Hydrogenobyrinate a,c-diamide synthase</fullName>
        <ecNumber evidence="9">6.3.5.9</ecNumber>
    </recommendedName>
    <alternativeName>
        <fullName evidence="9">Hydrogenobyrinic acid a,c-diamide synthase</fullName>
    </alternativeName>
</protein>
<dbReference type="Gene3D" id="3.40.50.880">
    <property type="match status" value="1"/>
</dbReference>
<comment type="similarity">
    <text evidence="2">Belongs to the CobB/CobQ family. CobQ subfamily.</text>
</comment>
<evidence type="ECO:0000256" key="8">
    <source>
        <dbReference type="ARBA" id="ARBA00022962"/>
    </source>
</evidence>
<evidence type="ECO:0000313" key="12">
    <source>
        <dbReference type="EMBL" id="OLP56611.1"/>
    </source>
</evidence>
<comment type="catalytic activity">
    <reaction evidence="9">
        <text>hydrogenobyrinate + 2 L-glutamine + 2 ATP + 2 H2O = hydrogenobyrinate a,c-diamide + 2 L-glutamate + 2 ADP + 2 phosphate + 2 H(+)</text>
        <dbReference type="Rhea" id="RHEA:12544"/>
        <dbReference type="ChEBI" id="CHEBI:15377"/>
        <dbReference type="ChEBI" id="CHEBI:15378"/>
        <dbReference type="ChEBI" id="CHEBI:29985"/>
        <dbReference type="ChEBI" id="CHEBI:30616"/>
        <dbReference type="ChEBI" id="CHEBI:43474"/>
        <dbReference type="ChEBI" id="CHEBI:58359"/>
        <dbReference type="ChEBI" id="CHEBI:77873"/>
        <dbReference type="ChEBI" id="CHEBI:77874"/>
        <dbReference type="ChEBI" id="CHEBI:456216"/>
        <dbReference type="EC" id="6.3.5.9"/>
    </reaction>
</comment>
<evidence type="ECO:0000259" key="11">
    <source>
        <dbReference type="Pfam" id="PF07685"/>
    </source>
</evidence>
<evidence type="ECO:0000256" key="3">
    <source>
        <dbReference type="ARBA" id="ARBA00022573"/>
    </source>
</evidence>
<evidence type="ECO:0000256" key="7">
    <source>
        <dbReference type="ARBA" id="ARBA00022842"/>
    </source>
</evidence>
<evidence type="ECO:0000256" key="6">
    <source>
        <dbReference type="ARBA" id="ARBA00022840"/>
    </source>
</evidence>
<name>A0A1Q9AMJ8_9HYPH</name>
<comment type="caution">
    <text evidence="12">The sequence shown here is derived from an EMBL/GenBank/DDBJ whole genome shotgun (WGS) entry which is preliminary data.</text>
</comment>
<keyword evidence="3 9" id="KW-0169">Cobalamin biosynthesis</keyword>
<evidence type="ECO:0000256" key="5">
    <source>
        <dbReference type="ARBA" id="ARBA00022741"/>
    </source>
</evidence>
<dbReference type="SUPFAM" id="SSF52317">
    <property type="entry name" value="Class I glutamine amidotransferase-like"/>
    <property type="match status" value="1"/>
</dbReference>
<reference evidence="12 13" key="1">
    <citation type="submission" date="2016-09" db="EMBL/GenBank/DDBJ databases">
        <title>Rhizobium sp. nov., a novel species isolated from the rice rhizosphere.</title>
        <authorList>
            <person name="Zhao J."/>
            <person name="Zhang X."/>
        </authorList>
    </citation>
    <scope>NUCLEOTIDE SEQUENCE [LARGE SCALE GENOMIC DNA]</scope>
    <source>
        <strain evidence="12 13">MH17</strain>
    </source>
</reference>
<organism evidence="12 13">
    <name type="scientific">Xaviernesmea rhizosphaerae</name>
    <dbReference type="NCBI Taxonomy" id="1672749"/>
    <lineage>
        <taxon>Bacteria</taxon>
        <taxon>Pseudomonadati</taxon>
        <taxon>Pseudomonadota</taxon>
        <taxon>Alphaproteobacteria</taxon>
        <taxon>Hyphomicrobiales</taxon>
        <taxon>Rhizobiaceae</taxon>
        <taxon>Rhizobium/Agrobacterium group</taxon>
        <taxon>Xaviernesmea</taxon>
    </lineage>
</organism>
<evidence type="ECO:0000256" key="9">
    <source>
        <dbReference type="HAMAP-Rule" id="MF_00027"/>
    </source>
</evidence>
<comment type="similarity">
    <text evidence="9">Belongs to the CobB/CbiA family.</text>
</comment>
<dbReference type="InterPro" id="IPR027417">
    <property type="entry name" value="P-loop_NTPase"/>
</dbReference>
<feature type="domain" description="CobB/CobQ-like glutamine amidotransferase" evidence="11">
    <location>
        <begin position="242"/>
        <end position="426"/>
    </location>
</feature>
<feature type="domain" description="CobQ/CobB/MinD/ParA nucleotide binding" evidence="10">
    <location>
        <begin position="5"/>
        <end position="187"/>
    </location>
</feature>
<dbReference type="Gene3D" id="3.40.50.300">
    <property type="entry name" value="P-loop containing nucleotide triphosphate hydrolases"/>
    <property type="match status" value="1"/>
</dbReference>
<feature type="site" description="Increases nucleophilicity of active site Cys" evidence="9">
    <location>
        <position position="424"/>
    </location>
</feature>
<dbReference type="STRING" id="1672749.BJF92_10985"/>
<feature type="active site" description="Nucleophile" evidence="9">
    <location>
        <position position="324"/>
    </location>
</feature>
<dbReference type="GO" id="GO:0042242">
    <property type="term" value="F:cobyrinic acid a,c-diamide synthase activity"/>
    <property type="evidence" value="ECO:0007669"/>
    <property type="project" value="InterPro"/>
</dbReference>
<dbReference type="PROSITE" id="PS51274">
    <property type="entry name" value="GATASE_COBBQ"/>
    <property type="match status" value="1"/>
</dbReference>
<dbReference type="GO" id="GO:0043802">
    <property type="term" value="F:hydrogenobyrinic acid a,c-diamide synthase (glutamine-hydrolysing) activity"/>
    <property type="evidence" value="ECO:0007669"/>
    <property type="project" value="UniProtKB-UniRule"/>
</dbReference>
<dbReference type="InterPro" id="IPR029062">
    <property type="entry name" value="Class_I_gatase-like"/>
</dbReference>
<comment type="pathway">
    <text evidence="9">Cofactor biosynthesis; adenosylcobalamin biosynthesis; cob(II)yrinate a,c-diamide from precorrin-2 (aerobic route): step 9/10.</text>
</comment>
<comment type="domain">
    <text evidence="9">Comprises of two domains. The C-terminal domain contains the binding site for glutamine and catalyzes the hydrolysis of this substrate to glutamate and ammonia. The N-terminal domain is anticipated to bind ATP and hydrogenobyrinate and catalyzes the ultimate synthesis of the diamide product. The ammonia produced via the glutaminase domain is probably translocated to the adjacent domain via a molecular tunnel, where it reacts with an activated intermediate.</text>
</comment>
<proteinExistence type="inferred from homology"/>
<gene>
    <name evidence="9" type="primary">cobB</name>
    <name evidence="12" type="ORF">BJF92_10985</name>
</gene>
<dbReference type="Proteomes" id="UP000186143">
    <property type="component" value="Unassembled WGS sequence"/>
</dbReference>
<dbReference type="Pfam" id="PF01656">
    <property type="entry name" value="CbiA"/>
    <property type="match status" value="1"/>
</dbReference>
<dbReference type="UniPathway" id="UPA00148">
    <property type="reaction ID" value="UER00220"/>
</dbReference>
<evidence type="ECO:0000259" key="10">
    <source>
        <dbReference type="Pfam" id="PF01656"/>
    </source>
</evidence>
<dbReference type="GO" id="GO:0005524">
    <property type="term" value="F:ATP binding"/>
    <property type="evidence" value="ECO:0007669"/>
    <property type="project" value="UniProtKB-UniRule"/>
</dbReference>
<dbReference type="NCBIfam" id="TIGR00379">
    <property type="entry name" value="cobB"/>
    <property type="match status" value="1"/>
</dbReference>
<comment type="function">
    <text evidence="9">Catalyzes the ATP-dependent amidation of the two carboxylate groups at positions a and c of hydrogenobyrinate, using either L-glutamine or ammonia as the nitrogen source.</text>
</comment>
<keyword evidence="7 9" id="KW-0460">Magnesium</keyword>